<dbReference type="PROSITE" id="PS51257">
    <property type="entry name" value="PROKAR_LIPOPROTEIN"/>
    <property type="match status" value="1"/>
</dbReference>
<evidence type="ECO:0000313" key="5">
    <source>
        <dbReference type="Proteomes" id="UP001319200"/>
    </source>
</evidence>
<feature type="domain" description="YCII-related" evidence="3">
    <location>
        <begin position="26"/>
        <end position="96"/>
    </location>
</feature>
<evidence type="ECO:0000259" key="3">
    <source>
        <dbReference type="Pfam" id="PF03795"/>
    </source>
</evidence>
<dbReference type="Pfam" id="PF03795">
    <property type="entry name" value="YCII"/>
    <property type="match status" value="1"/>
</dbReference>
<proteinExistence type="inferred from homology"/>
<name>A0AAP2DRA9_9BACT</name>
<protein>
    <recommendedName>
        <fullName evidence="3">YCII-related domain-containing protein</fullName>
    </recommendedName>
</protein>
<dbReference type="PANTHER" id="PTHR37828">
    <property type="entry name" value="GSR2449 PROTEIN"/>
    <property type="match status" value="1"/>
</dbReference>
<dbReference type="SUPFAM" id="SSF54909">
    <property type="entry name" value="Dimeric alpha+beta barrel"/>
    <property type="match status" value="1"/>
</dbReference>
<sequence>MKNLLILLSFFLIGTACAQSPYTFVFLNKKPDADQLPKEEISKIMEGHMANIERLAKEGKLVAAGPFQGGGGIFILKTSNVEEAKTWLSTDPGIKAKRWDVELYLYKPRQGSVCAVSEPYEMVEYSFVRFDAVVSKFTASTYPQIIRKHDEYLKKLANTGNVVTEGIFGDHDGGILIMKGEVQRDIFETDPGVQEGLLELEIKKLYIAKGSFCEK</sequence>
<accession>A0AAP2DRA9</accession>
<dbReference type="RefSeq" id="WP_254169787.1">
    <property type="nucleotide sequence ID" value="NZ_JAHESF010000057.1"/>
</dbReference>
<reference evidence="4 5" key="1">
    <citation type="submission" date="2021-05" db="EMBL/GenBank/DDBJ databases">
        <title>A Polyphasic approach of four new species of the genus Ohtaekwangia: Ohtaekwangia histidinii sp. nov., Ohtaekwangia cretensis sp. nov., Ohtaekwangia indiensis sp. nov., Ohtaekwangia reichenbachii sp. nov. from diverse environment.</title>
        <authorList>
            <person name="Octaviana S."/>
        </authorList>
    </citation>
    <scope>NUCLEOTIDE SEQUENCE [LARGE SCALE GENOMIC DNA]</scope>
    <source>
        <strain evidence="4 5">PWU4</strain>
    </source>
</reference>
<feature type="chain" id="PRO_5043054001" description="YCII-related domain-containing protein" evidence="2">
    <location>
        <begin position="19"/>
        <end position="215"/>
    </location>
</feature>
<evidence type="ECO:0000313" key="4">
    <source>
        <dbReference type="EMBL" id="MBT1701100.1"/>
    </source>
</evidence>
<feature type="signal peptide" evidence="2">
    <location>
        <begin position="1"/>
        <end position="18"/>
    </location>
</feature>
<dbReference type="AlphaFoldDB" id="A0AAP2DRA9"/>
<dbReference type="InterPro" id="IPR005545">
    <property type="entry name" value="YCII"/>
</dbReference>
<comment type="caution">
    <text evidence="4">The sequence shown here is derived from an EMBL/GenBank/DDBJ whole genome shotgun (WGS) entry which is preliminary data.</text>
</comment>
<dbReference type="InterPro" id="IPR011008">
    <property type="entry name" value="Dimeric_a/b-barrel"/>
</dbReference>
<dbReference type="Proteomes" id="UP001319200">
    <property type="component" value="Unassembled WGS sequence"/>
</dbReference>
<gene>
    <name evidence="4" type="ORF">KK083_29680</name>
</gene>
<evidence type="ECO:0000256" key="2">
    <source>
        <dbReference type="SAM" id="SignalP"/>
    </source>
</evidence>
<evidence type="ECO:0000256" key="1">
    <source>
        <dbReference type="ARBA" id="ARBA00007689"/>
    </source>
</evidence>
<keyword evidence="2" id="KW-0732">Signal</keyword>
<dbReference type="EMBL" id="JAHESF010000057">
    <property type="protein sequence ID" value="MBT1701100.1"/>
    <property type="molecule type" value="Genomic_DNA"/>
</dbReference>
<dbReference type="PANTHER" id="PTHR37828:SF1">
    <property type="entry name" value="YCII-RELATED DOMAIN-CONTAINING PROTEIN"/>
    <property type="match status" value="1"/>
</dbReference>
<dbReference type="Gene3D" id="3.30.70.1060">
    <property type="entry name" value="Dimeric alpha+beta barrel"/>
    <property type="match status" value="1"/>
</dbReference>
<comment type="similarity">
    <text evidence="1">Belongs to the YciI family.</text>
</comment>
<keyword evidence="5" id="KW-1185">Reference proteome</keyword>
<organism evidence="4 5">
    <name type="scientific">Chryseosolibacter histidini</name>
    <dbReference type="NCBI Taxonomy" id="2782349"/>
    <lineage>
        <taxon>Bacteria</taxon>
        <taxon>Pseudomonadati</taxon>
        <taxon>Bacteroidota</taxon>
        <taxon>Cytophagia</taxon>
        <taxon>Cytophagales</taxon>
        <taxon>Chryseotaleaceae</taxon>
        <taxon>Chryseosolibacter</taxon>
    </lineage>
</organism>